<organism evidence="1">
    <name type="scientific">Salmonella enterica subsp. enterica serovar Kottbus</name>
    <dbReference type="NCBI Taxonomy" id="224727"/>
    <lineage>
        <taxon>Bacteria</taxon>
        <taxon>Pseudomonadati</taxon>
        <taxon>Pseudomonadota</taxon>
        <taxon>Gammaproteobacteria</taxon>
        <taxon>Enterobacterales</taxon>
        <taxon>Enterobacteriaceae</taxon>
        <taxon>Salmonella</taxon>
    </lineage>
</organism>
<name>A0A5U6MHU8_SALET</name>
<evidence type="ECO:0000313" key="1">
    <source>
        <dbReference type="EMBL" id="EBQ9797692.1"/>
    </source>
</evidence>
<comment type="caution">
    <text evidence="1">The sequence shown here is derived from an EMBL/GenBank/DDBJ whole genome shotgun (WGS) entry which is preliminary data.</text>
</comment>
<sequence>MAVSTCSICKGHRFEMVIKHIEGARLPVTFIQCAFCGTVVGAIEHECAAELVHKLAEKINVKLD</sequence>
<dbReference type="AlphaFoldDB" id="A0A5U6MHU8"/>
<accession>A0A5U6MHU8</accession>
<dbReference type="EMBL" id="AAGQTM010000077">
    <property type="protein sequence ID" value="EBQ9797692.1"/>
    <property type="molecule type" value="Genomic_DNA"/>
</dbReference>
<gene>
    <name evidence="1" type="ORF">DM035_26735</name>
</gene>
<reference evidence="1" key="1">
    <citation type="submission" date="2018-06" db="EMBL/GenBank/DDBJ databases">
        <authorList>
            <person name="Ashton P.M."/>
            <person name="Dallman T."/>
            <person name="Nair S."/>
            <person name="De Pinna E."/>
            <person name="Peters T."/>
            <person name="Grant K."/>
        </authorList>
    </citation>
    <scope>NUCLEOTIDE SEQUENCE</scope>
    <source>
        <strain evidence="1">430336</strain>
    </source>
</reference>
<protein>
    <submittedName>
        <fullName evidence="1">Uncharacterized protein</fullName>
    </submittedName>
</protein>
<proteinExistence type="predicted"/>